<dbReference type="Proteomes" id="UP000660339">
    <property type="component" value="Unassembled WGS sequence"/>
</dbReference>
<evidence type="ECO:0000256" key="1">
    <source>
        <dbReference type="ARBA" id="ARBA00010838"/>
    </source>
</evidence>
<dbReference type="PANTHER" id="PTHR10353">
    <property type="entry name" value="GLYCOSYL HYDROLASE"/>
    <property type="match status" value="1"/>
</dbReference>
<dbReference type="AlphaFoldDB" id="A0A8J3L776"/>
<dbReference type="GO" id="GO:0005829">
    <property type="term" value="C:cytosol"/>
    <property type="evidence" value="ECO:0007669"/>
    <property type="project" value="TreeGrafter"/>
</dbReference>
<feature type="active site" description="Proton donor" evidence="7">
    <location>
        <position position="166"/>
    </location>
</feature>
<dbReference type="FunFam" id="3.20.20.80:FF:000004">
    <property type="entry name" value="Beta-glucosidase 6-phospho-beta-glucosidase"/>
    <property type="match status" value="1"/>
</dbReference>
<dbReference type="SUPFAM" id="SSF51445">
    <property type="entry name" value="(Trans)glycosidases"/>
    <property type="match status" value="1"/>
</dbReference>
<dbReference type="InterPro" id="IPR017853">
    <property type="entry name" value="GH"/>
</dbReference>
<evidence type="ECO:0000313" key="10">
    <source>
        <dbReference type="EMBL" id="GIG15668.1"/>
    </source>
</evidence>
<evidence type="ECO:0000313" key="11">
    <source>
        <dbReference type="Proteomes" id="UP000660339"/>
    </source>
</evidence>
<comment type="caution">
    <text evidence="10">The sequence shown here is derived from an EMBL/GenBank/DDBJ whole genome shotgun (WGS) entry which is preliminary data.</text>
</comment>
<feature type="binding site" evidence="8">
    <location>
        <position position="165"/>
    </location>
    <ligand>
        <name>substrate</name>
    </ligand>
</feature>
<evidence type="ECO:0000256" key="2">
    <source>
        <dbReference type="ARBA" id="ARBA00022801"/>
    </source>
</evidence>
<dbReference type="PRINTS" id="PR00131">
    <property type="entry name" value="GLHYDRLASE1"/>
</dbReference>
<evidence type="ECO:0000256" key="7">
    <source>
        <dbReference type="PIRSR" id="PIRSR617736-1"/>
    </source>
</evidence>
<evidence type="ECO:0000256" key="3">
    <source>
        <dbReference type="ARBA" id="ARBA00023001"/>
    </source>
</evidence>
<evidence type="ECO:0000256" key="5">
    <source>
        <dbReference type="ARBA" id="ARBA00023295"/>
    </source>
</evidence>
<dbReference type="EC" id="3.2.1.21" evidence="9"/>
<dbReference type="Pfam" id="PF00232">
    <property type="entry name" value="Glyco_hydro_1"/>
    <property type="match status" value="1"/>
</dbReference>
<protein>
    <recommendedName>
        <fullName evidence="9">Beta-glucosidase</fullName>
        <ecNumber evidence="9">3.2.1.21</ecNumber>
    </recommendedName>
</protein>
<comment type="catalytic activity">
    <reaction evidence="9">
        <text>Hydrolysis of terminal, non-reducing beta-D-glucosyl residues with release of beta-D-glucose.</text>
        <dbReference type="EC" id="3.2.1.21"/>
    </reaction>
</comment>
<feature type="binding site" evidence="8">
    <location>
        <position position="20"/>
    </location>
    <ligand>
        <name>substrate</name>
    </ligand>
</feature>
<dbReference type="Gene3D" id="3.20.20.80">
    <property type="entry name" value="Glycosidases"/>
    <property type="match status" value="1"/>
</dbReference>
<evidence type="ECO:0000256" key="4">
    <source>
        <dbReference type="ARBA" id="ARBA00023277"/>
    </source>
</evidence>
<feature type="binding site" evidence="8">
    <location>
        <position position="121"/>
    </location>
    <ligand>
        <name>substrate</name>
    </ligand>
</feature>
<proteinExistence type="inferred from homology"/>
<reference evidence="10" key="1">
    <citation type="submission" date="2021-01" db="EMBL/GenBank/DDBJ databases">
        <title>Whole genome shotgun sequence of Catellatospora methionotrophica NBRC 14553.</title>
        <authorList>
            <person name="Komaki H."/>
            <person name="Tamura T."/>
        </authorList>
    </citation>
    <scope>NUCLEOTIDE SEQUENCE</scope>
    <source>
        <strain evidence="10">NBRC 14553</strain>
    </source>
</reference>
<evidence type="ECO:0000256" key="6">
    <source>
        <dbReference type="ARBA" id="ARBA00023326"/>
    </source>
</evidence>
<evidence type="ECO:0000256" key="9">
    <source>
        <dbReference type="RuleBase" id="RU361175"/>
    </source>
</evidence>
<feature type="binding site" evidence="8">
    <location>
        <position position="296"/>
    </location>
    <ligand>
        <name>substrate</name>
    </ligand>
</feature>
<dbReference type="GO" id="GO:0030245">
    <property type="term" value="P:cellulose catabolic process"/>
    <property type="evidence" value="ECO:0007669"/>
    <property type="project" value="UniProtKB-KW"/>
</dbReference>
<name>A0A8J3L776_9ACTN</name>
<gene>
    <name evidence="10" type="primary">bglB_2</name>
    <name evidence="10" type="ORF">Cme02nite_40000</name>
</gene>
<accession>A0A8J3L776</accession>
<feature type="active site" description="Nucleophile" evidence="7">
    <location>
        <position position="370"/>
    </location>
</feature>
<keyword evidence="4" id="KW-0119">Carbohydrate metabolism</keyword>
<dbReference type="InterPro" id="IPR017736">
    <property type="entry name" value="Glyco_hydro_1_beta-glucosidase"/>
</dbReference>
<dbReference type="NCBIfam" id="TIGR03356">
    <property type="entry name" value="BGL"/>
    <property type="match status" value="1"/>
</dbReference>
<keyword evidence="5 9" id="KW-0326">Glycosidase</keyword>
<feature type="binding site" evidence="8">
    <location>
        <begin position="424"/>
        <end position="425"/>
    </location>
    <ligand>
        <name>substrate</name>
    </ligand>
</feature>
<dbReference type="EMBL" id="BONJ01000022">
    <property type="protein sequence ID" value="GIG15668.1"/>
    <property type="molecule type" value="Genomic_DNA"/>
</dbReference>
<feature type="binding site" evidence="8">
    <location>
        <position position="417"/>
    </location>
    <ligand>
        <name>substrate</name>
    </ligand>
</feature>
<dbReference type="PANTHER" id="PTHR10353:SF36">
    <property type="entry name" value="LP05116P"/>
    <property type="match status" value="1"/>
</dbReference>
<keyword evidence="6" id="KW-0624">Polysaccharide degradation</keyword>
<sequence length="462" mass="50175">MMDPFIPRDFTLGVATAAYQIEGAVAEGGRGVSVWDTFCGQPGRVLGGDTGAVACDHYHRYEQDLDLVRDLGADAYRFSIAWPRIQADGTGPANPDGLAFYDRLVDAMLARGIEPVATLFHWDTPQALEDAGGWLSRDTAERFGEYAALLGARLGDRVGKWITINEPHSVTLAGYATGAHAPGHALLFDALPAAHHQLLGHGLAVRALRAAGVAGQIGITNVHTPVVPASDRPEDQLAAALYDLIANRFFEDPVLLGRYPQAPEPFTELFAAFGAVPAEDLAVISSPLDFYGVNYYYPSKVGMADPDAVTDHTPEGDFARVGELPFAFAEIEGVPRTGFGWPVSPAGLADTLDELSERYGDRLPPVYITEGGASFPDEVAPDGSVPDPQRVDYLREHLAVALRKRAEGLDLRGYFVWSLLDNFEWAAGYSQRFGLVHVDYPTQSRTPKESFHWLAGRLRERG</sequence>
<dbReference type="GO" id="GO:0008422">
    <property type="term" value="F:beta-glucosidase activity"/>
    <property type="evidence" value="ECO:0007669"/>
    <property type="project" value="UniProtKB-EC"/>
</dbReference>
<evidence type="ECO:0000256" key="8">
    <source>
        <dbReference type="PIRSR" id="PIRSR617736-2"/>
    </source>
</evidence>
<keyword evidence="11" id="KW-1185">Reference proteome</keyword>
<dbReference type="InterPro" id="IPR001360">
    <property type="entry name" value="Glyco_hydro_1"/>
</dbReference>
<keyword evidence="2 9" id="KW-0378">Hydrolase</keyword>
<keyword evidence="3" id="KW-0136">Cellulose degradation</keyword>
<organism evidence="10 11">
    <name type="scientific">Catellatospora methionotrophica</name>
    <dbReference type="NCBI Taxonomy" id="121620"/>
    <lineage>
        <taxon>Bacteria</taxon>
        <taxon>Bacillati</taxon>
        <taxon>Actinomycetota</taxon>
        <taxon>Actinomycetes</taxon>
        <taxon>Micromonosporales</taxon>
        <taxon>Micromonosporaceae</taxon>
        <taxon>Catellatospora</taxon>
    </lineage>
</organism>
<comment type="similarity">
    <text evidence="1 9">Belongs to the glycosyl hydrolase 1 family.</text>
</comment>